<dbReference type="Gene3D" id="3.40.630.30">
    <property type="match status" value="1"/>
</dbReference>
<dbReference type="InterPro" id="IPR016181">
    <property type="entry name" value="Acyl_CoA_acyltransferase"/>
</dbReference>
<dbReference type="AlphaFoldDB" id="A0A1I0RYQ0"/>
<feature type="domain" description="N-acetyltransferase" evidence="1">
    <location>
        <begin position="9"/>
        <end position="149"/>
    </location>
</feature>
<evidence type="ECO:0000259" key="1">
    <source>
        <dbReference type="PROSITE" id="PS51186"/>
    </source>
</evidence>
<gene>
    <name evidence="2" type="ORF">SAMN05421659_1481</name>
</gene>
<reference evidence="2 3" key="1">
    <citation type="submission" date="2016-10" db="EMBL/GenBank/DDBJ databases">
        <authorList>
            <person name="de Groot N.N."/>
        </authorList>
    </citation>
    <scope>NUCLEOTIDE SEQUENCE [LARGE SCALE GENOMIC DNA]</scope>
    <source>
        <strain evidence="2 3">DSM 9179</strain>
    </source>
</reference>
<dbReference type="Pfam" id="PF00583">
    <property type="entry name" value="Acetyltransf_1"/>
    <property type="match status" value="1"/>
</dbReference>
<evidence type="ECO:0000313" key="2">
    <source>
        <dbReference type="EMBL" id="SEW46811.1"/>
    </source>
</evidence>
<organism evidence="2 3">
    <name type="scientific">[Clostridium] fimetarium</name>
    <dbReference type="NCBI Taxonomy" id="99656"/>
    <lineage>
        <taxon>Bacteria</taxon>
        <taxon>Bacillati</taxon>
        <taxon>Bacillota</taxon>
        <taxon>Clostridia</taxon>
        <taxon>Lachnospirales</taxon>
        <taxon>Lachnospiraceae</taxon>
    </lineage>
</organism>
<name>A0A1I0RYQ0_9FIRM</name>
<dbReference type="Proteomes" id="UP000199701">
    <property type="component" value="Unassembled WGS sequence"/>
</dbReference>
<dbReference type="RefSeq" id="WP_092458521.1">
    <property type="nucleotide sequence ID" value="NZ_FOJI01000048.1"/>
</dbReference>
<dbReference type="OrthoDB" id="119498at2"/>
<keyword evidence="3" id="KW-1185">Reference proteome</keyword>
<dbReference type="GO" id="GO:0016747">
    <property type="term" value="F:acyltransferase activity, transferring groups other than amino-acyl groups"/>
    <property type="evidence" value="ECO:0007669"/>
    <property type="project" value="InterPro"/>
</dbReference>
<dbReference type="PROSITE" id="PS51186">
    <property type="entry name" value="GNAT"/>
    <property type="match status" value="1"/>
</dbReference>
<sequence>MEYKQACRDDIDEFVEHRMEFVTAIRKIEDCDSFKDRTRKYLEEHIDKEDLIIFIAKDGEMIISSCMACIYETIPLPSCPRGKRAELLNVYTLSEWRRNGFAEKLIHMLIAESKNRGVEKIILDYTDAGLPLYKKLGFIPLGHQMQIRL</sequence>
<keyword evidence="2" id="KW-0808">Transferase</keyword>
<accession>A0A1I0RYQ0</accession>
<dbReference type="SUPFAM" id="SSF55729">
    <property type="entry name" value="Acyl-CoA N-acyltransferases (Nat)"/>
    <property type="match status" value="1"/>
</dbReference>
<dbReference type="CDD" id="cd04301">
    <property type="entry name" value="NAT_SF"/>
    <property type="match status" value="1"/>
</dbReference>
<dbReference type="EMBL" id="FOJI01000048">
    <property type="protein sequence ID" value="SEW46811.1"/>
    <property type="molecule type" value="Genomic_DNA"/>
</dbReference>
<proteinExistence type="predicted"/>
<dbReference type="STRING" id="99656.SAMN05421659_1481"/>
<evidence type="ECO:0000313" key="3">
    <source>
        <dbReference type="Proteomes" id="UP000199701"/>
    </source>
</evidence>
<protein>
    <submittedName>
        <fullName evidence="2">Acetyltransferase (GNAT) domain-containing protein</fullName>
    </submittedName>
</protein>
<dbReference type="InterPro" id="IPR000182">
    <property type="entry name" value="GNAT_dom"/>
</dbReference>